<reference evidence="1 2" key="1">
    <citation type="submission" date="2016-10" db="EMBL/GenBank/DDBJ databases">
        <authorList>
            <person name="de Groot N.N."/>
        </authorList>
    </citation>
    <scope>NUCLEOTIDE SEQUENCE [LARGE SCALE GENOMIC DNA]</scope>
    <source>
        <strain evidence="1 2">DSM 26130</strain>
    </source>
</reference>
<protein>
    <recommendedName>
        <fullName evidence="3">Phage integrase family protein</fullName>
    </recommendedName>
</protein>
<dbReference type="STRING" id="662367.SAMN05216167_12931"/>
<sequence>MVGPSSFQVRLNSGAASLALHPITLGLDTANALVQDYMGYRDIRTTMKYVQISESARNKR</sequence>
<evidence type="ECO:0008006" key="3">
    <source>
        <dbReference type="Google" id="ProtNLM"/>
    </source>
</evidence>
<dbReference type="AlphaFoldDB" id="A0A1I2G444"/>
<proteinExistence type="predicted"/>
<dbReference type="Proteomes" id="UP000198598">
    <property type="component" value="Unassembled WGS sequence"/>
</dbReference>
<organism evidence="1 2">
    <name type="scientific">Spirosoma endophyticum</name>
    <dbReference type="NCBI Taxonomy" id="662367"/>
    <lineage>
        <taxon>Bacteria</taxon>
        <taxon>Pseudomonadati</taxon>
        <taxon>Bacteroidota</taxon>
        <taxon>Cytophagia</taxon>
        <taxon>Cytophagales</taxon>
        <taxon>Cytophagaceae</taxon>
        <taxon>Spirosoma</taxon>
    </lineage>
</organism>
<name>A0A1I2G444_9BACT</name>
<dbReference type="EMBL" id="FOLQ01000029">
    <property type="protein sequence ID" value="SFF11536.1"/>
    <property type="molecule type" value="Genomic_DNA"/>
</dbReference>
<evidence type="ECO:0000313" key="2">
    <source>
        <dbReference type="Proteomes" id="UP000198598"/>
    </source>
</evidence>
<accession>A0A1I2G444</accession>
<keyword evidence="2" id="KW-1185">Reference proteome</keyword>
<gene>
    <name evidence="1" type="ORF">SAMN05216167_12931</name>
</gene>
<evidence type="ECO:0000313" key="1">
    <source>
        <dbReference type="EMBL" id="SFF11536.1"/>
    </source>
</evidence>